<keyword evidence="5" id="KW-0812">Transmembrane</keyword>
<keyword evidence="2 4" id="KW-0479">Metal-binding</keyword>
<reference evidence="7 8" key="1">
    <citation type="submission" date="2019-05" db="EMBL/GenBank/DDBJ databases">
        <title>Tamlana fucoidanivorans sp. nov., isolated from the surface of algae collected from Fujian province in China.</title>
        <authorList>
            <person name="Li J."/>
        </authorList>
    </citation>
    <scope>NUCLEOTIDE SEQUENCE [LARGE SCALE GENOMIC DNA]</scope>
    <source>
        <strain evidence="7 8">CW2-9</strain>
    </source>
</reference>
<feature type="domain" description="Cytochrome c" evidence="6">
    <location>
        <begin position="54"/>
        <end position="151"/>
    </location>
</feature>
<proteinExistence type="predicted"/>
<keyword evidence="8" id="KW-1185">Reference proteome</keyword>
<dbReference type="Proteomes" id="UP000308713">
    <property type="component" value="Unassembled WGS sequence"/>
</dbReference>
<dbReference type="Gene3D" id="1.10.760.10">
    <property type="entry name" value="Cytochrome c-like domain"/>
    <property type="match status" value="1"/>
</dbReference>
<dbReference type="InterPro" id="IPR009056">
    <property type="entry name" value="Cyt_c-like_dom"/>
</dbReference>
<dbReference type="GO" id="GO:0009055">
    <property type="term" value="F:electron transfer activity"/>
    <property type="evidence" value="ECO:0007669"/>
    <property type="project" value="InterPro"/>
</dbReference>
<dbReference type="AlphaFoldDB" id="A0A5C4SN56"/>
<dbReference type="SUPFAM" id="SSF46626">
    <property type="entry name" value="Cytochrome c"/>
    <property type="match status" value="1"/>
</dbReference>
<evidence type="ECO:0000256" key="1">
    <source>
        <dbReference type="ARBA" id="ARBA00022617"/>
    </source>
</evidence>
<accession>A0A5C4SN56</accession>
<evidence type="ECO:0000259" key="6">
    <source>
        <dbReference type="PROSITE" id="PS51007"/>
    </source>
</evidence>
<keyword evidence="3 4" id="KW-0408">Iron</keyword>
<evidence type="ECO:0000313" key="8">
    <source>
        <dbReference type="Proteomes" id="UP000308713"/>
    </source>
</evidence>
<evidence type="ECO:0000256" key="4">
    <source>
        <dbReference type="PROSITE-ProRule" id="PRU00433"/>
    </source>
</evidence>
<feature type="transmembrane region" description="Helical" evidence="5">
    <location>
        <begin position="24"/>
        <end position="44"/>
    </location>
</feature>
<gene>
    <name evidence="7" type="ORF">FGF67_08470</name>
</gene>
<dbReference type="Pfam" id="PF00034">
    <property type="entry name" value="Cytochrom_C"/>
    <property type="match status" value="1"/>
</dbReference>
<dbReference type="GO" id="GO:0020037">
    <property type="term" value="F:heme binding"/>
    <property type="evidence" value="ECO:0007669"/>
    <property type="project" value="InterPro"/>
</dbReference>
<evidence type="ECO:0000256" key="2">
    <source>
        <dbReference type="ARBA" id="ARBA00022723"/>
    </source>
</evidence>
<keyword evidence="5" id="KW-1133">Transmembrane helix</keyword>
<dbReference type="GO" id="GO:0046872">
    <property type="term" value="F:metal ion binding"/>
    <property type="evidence" value="ECO:0007669"/>
    <property type="project" value="UniProtKB-KW"/>
</dbReference>
<keyword evidence="1 4" id="KW-0349">Heme</keyword>
<organism evidence="7 8">
    <name type="scientific">Allotamlana fucoidanivorans</name>
    <dbReference type="NCBI Taxonomy" id="2583814"/>
    <lineage>
        <taxon>Bacteria</taxon>
        <taxon>Pseudomonadati</taxon>
        <taxon>Bacteroidota</taxon>
        <taxon>Flavobacteriia</taxon>
        <taxon>Flavobacteriales</taxon>
        <taxon>Flavobacteriaceae</taxon>
        <taxon>Allotamlana</taxon>
    </lineage>
</organism>
<keyword evidence="5" id="KW-0472">Membrane</keyword>
<dbReference type="InterPro" id="IPR036909">
    <property type="entry name" value="Cyt_c-like_dom_sf"/>
</dbReference>
<dbReference type="EMBL" id="VDCS01000007">
    <property type="protein sequence ID" value="TNJ44665.1"/>
    <property type="molecule type" value="Genomic_DNA"/>
</dbReference>
<evidence type="ECO:0000313" key="7">
    <source>
        <dbReference type="EMBL" id="TNJ44665.1"/>
    </source>
</evidence>
<dbReference type="PROSITE" id="PS51007">
    <property type="entry name" value="CYTC"/>
    <property type="match status" value="1"/>
</dbReference>
<comment type="caution">
    <text evidence="7">The sequence shown here is derived from an EMBL/GenBank/DDBJ whole genome shotgun (WGS) entry which is preliminary data.</text>
</comment>
<evidence type="ECO:0000256" key="3">
    <source>
        <dbReference type="ARBA" id="ARBA00023004"/>
    </source>
</evidence>
<name>A0A5C4SN56_9FLAO</name>
<evidence type="ECO:0000256" key="5">
    <source>
        <dbReference type="SAM" id="Phobius"/>
    </source>
</evidence>
<sequence>MRLYVIFIFLSCNINNPSLWPNKYMVQYLKLFFFCFFCVLFIACTQKKKQNQTDFMAEGKLIFEQSGCAICHSLNGETMYGPALNSILGKSIHVLRDSIQHSITVDEDYIYRAIKDPDFEKNEAYLSKKMPLPILTDKQIEILSTYIIQLNKH</sequence>
<protein>
    <submittedName>
        <fullName evidence="7">Cytochrome c</fullName>
    </submittedName>
</protein>